<dbReference type="Pfam" id="PF07894">
    <property type="entry name" value="SACK1"/>
    <property type="match status" value="1"/>
</dbReference>
<gene>
    <name evidence="4" type="ORF">chiPu_0030773</name>
</gene>
<proteinExistence type="inferred from homology"/>
<reference evidence="4 5" key="1">
    <citation type="journal article" date="2018" name="Nat. Ecol. Evol.">
        <title>Shark genomes provide insights into elasmobranch evolution and the origin of vertebrates.</title>
        <authorList>
            <person name="Hara Y"/>
            <person name="Yamaguchi K"/>
            <person name="Onimaru K"/>
            <person name="Kadota M"/>
            <person name="Koyanagi M"/>
            <person name="Keeley SD"/>
            <person name="Tatsumi K"/>
            <person name="Tanaka K"/>
            <person name="Motone F"/>
            <person name="Kageyama Y"/>
            <person name="Nozu R"/>
            <person name="Adachi N"/>
            <person name="Nishimura O"/>
            <person name="Nakagawa R"/>
            <person name="Tanegashima C"/>
            <person name="Kiyatake I"/>
            <person name="Matsumoto R"/>
            <person name="Murakumo K"/>
            <person name="Nishida K"/>
            <person name="Terakita A"/>
            <person name="Kuratani S"/>
            <person name="Sato K"/>
            <person name="Hyodo S Kuraku.S."/>
        </authorList>
    </citation>
    <scope>NUCLEOTIDE SEQUENCE [LARGE SCALE GENOMIC DNA]</scope>
</reference>
<comment type="caution">
    <text evidence="4">The sequence shown here is derived from an EMBL/GenBank/DDBJ whole genome shotgun (WGS) entry which is preliminary data.</text>
</comment>
<evidence type="ECO:0000256" key="1">
    <source>
        <dbReference type="ARBA" id="ARBA00006937"/>
    </source>
</evidence>
<evidence type="ECO:0000313" key="5">
    <source>
        <dbReference type="Proteomes" id="UP000287033"/>
    </source>
</evidence>
<dbReference type="GO" id="GO:0007165">
    <property type="term" value="P:signal transduction"/>
    <property type="evidence" value="ECO:0007669"/>
    <property type="project" value="TreeGrafter"/>
</dbReference>
<feature type="non-terminal residue" evidence="4">
    <location>
        <position position="1"/>
    </location>
</feature>
<evidence type="ECO:0000259" key="3">
    <source>
        <dbReference type="Pfam" id="PF07894"/>
    </source>
</evidence>
<accession>A0A401TVK1</accession>
<name>A0A401TVK1_CHIPU</name>
<dbReference type="STRING" id="137246.A0A401TVK1"/>
<organism evidence="4 5">
    <name type="scientific">Chiloscyllium punctatum</name>
    <name type="common">Brownbanded bambooshark</name>
    <name type="synonym">Hemiscyllium punctatum</name>
    <dbReference type="NCBI Taxonomy" id="137246"/>
    <lineage>
        <taxon>Eukaryota</taxon>
        <taxon>Metazoa</taxon>
        <taxon>Chordata</taxon>
        <taxon>Craniata</taxon>
        <taxon>Vertebrata</taxon>
        <taxon>Chondrichthyes</taxon>
        <taxon>Elasmobranchii</taxon>
        <taxon>Galeomorphii</taxon>
        <taxon>Galeoidea</taxon>
        <taxon>Orectolobiformes</taxon>
        <taxon>Hemiscylliidae</taxon>
        <taxon>Chiloscyllium</taxon>
    </lineage>
</organism>
<dbReference type="OMA" id="MENMPSI"/>
<evidence type="ECO:0000256" key="2">
    <source>
        <dbReference type="SAM" id="MobiDB-lite"/>
    </source>
</evidence>
<evidence type="ECO:0000313" key="4">
    <source>
        <dbReference type="EMBL" id="GCC46658.1"/>
    </source>
</evidence>
<dbReference type="EMBL" id="BEZZ01192731">
    <property type="protein sequence ID" value="GCC46658.1"/>
    <property type="molecule type" value="Genomic_DNA"/>
</dbReference>
<feature type="region of interest" description="Disordered" evidence="2">
    <location>
        <begin position="69"/>
        <end position="91"/>
    </location>
</feature>
<dbReference type="InterPro" id="IPR012461">
    <property type="entry name" value="SACK1"/>
</dbReference>
<protein>
    <recommendedName>
        <fullName evidence="3">Scaffolding anchor of CK1 domain-containing protein</fullName>
    </recommendedName>
</protein>
<dbReference type="PANTHER" id="PTHR16181">
    <property type="entry name" value="PROTEIN FAM83A-RELATED"/>
    <property type="match status" value="1"/>
</dbReference>
<dbReference type="Proteomes" id="UP000287033">
    <property type="component" value="Unassembled WGS sequence"/>
</dbReference>
<dbReference type="OrthoDB" id="6103632at2759"/>
<keyword evidence="5" id="KW-1185">Reference proteome</keyword>
<dbReference type="PANTHER" id="PTHR16181:SF29">
    <property type="entry name" value="PROTEIN FAM83A-RELATED"/>
    <property type="match status" value="1"/>
</dbReference>
<feature type="domain" description="Scaffolding anchor of CK1" evidence="3">
    <location>
        <begin position="21"/>
        <end position="155"/>
    </location>
</feature>
<sequence>PKMAASQVECLEADEEAYATAPQSDPRFVYSEGQRHALEALLDAGPGRYLRCVRREGLRPFLSAEEAARLHGRAQGGGRGEEPPGGRAAEGEAEACSLAYWPLQTDCGAPPLALGWPETGLWKGITRAAVYTHPPPENAPTIKEVVRTSVQNAKQ</sequence>
<dbReference type="GO" id="GO:0019901">
    <property type="term" value="F:protein kinase binding"/>
    <property type="evidence" value="ECO:0007669"/>
    <property type="project" value="TreeGrafter"/>
</dbReference>
<comment type="similarity">
    <text evidence="1">Belongs to the FAM83 family.</text>
</comment>
<dbReference type="InterPro" id="IPR050944">
    <property type="entry name" value="FAM83"/>
</dbReference>
<dbReference type="AlphaFoldDB" id="A0A401TVK1"/>
<feature type="non-terminal residue" evidence="4">
    <location>
        <position position="155"/>
    </location>
</feature>